<dbReference type="EMBL" id="LOCK01000011">
    <property type="protein sequence ID" value="KTE92804.1"/>
    <property type="molecule type" value="Genomic_DNA"/>
</dbReference>
<dbReference type="AlphaFoldDB" id="A0A0W1JM18"/>
<dbReference type="RefSeq" id="WP_005807871.1">
    <property type="nucleotide sequence ID" value="NZ_LOCK01000011.1"/>
</dbReference>
<dbReference type="Gene3D" id="1.10.10.1320">
    <property type="entry name" value="Anti-sigma factor, zinc-finger domain"/>
    <property type="match status" value="1"/>
</dbReference>
<evidence type="ECO:0000313" key="5">
    <source>
        <dbReference type="Proteomes" id="UP000054623"/>
    </source>
</evidence>
<evidence type="ECO:0000256" key="1">
    <source>
        <dbReference type="ARBA" id="ARBA00024353"/>
    </source>
</evidence>
<proteinExistence type="inferred from homology"/>
<evidence type="ECO:0000313" key="4">
    <source>
        <dbReference type="EMBL" id="KTE92804.1"/>
    </source>
</evidence>
<accession>A0A0W1JM18</accession>
<dbReference type="InterPro" id="IPR041916">
    <property type="entry name" value="Anti_sigma_zinc_sf"/>
</dbReference>
<evidence type="ECO:0000259" key="3">
    <source>
        <dbReference type="Pfam" id="PF13490"/>
    </source>
</evidence>
<evidence type="ECO:0000256" key="2">
    <source>
        <dbReference type="ARBA" id="ARBA00024438"/>
    </source>
</evidence>
<gene>
    <name evidence="4" type="ORF">AT727_17960</name>
</gene>
<comment type="caution">
    <text evidence="4">The sequence shown here is derived from an EMBL/GenBank/DDBJ whole genome shotgun (WGS) entry which is preliminary data.</text>
</comment>
<dbReference type="OrthoDB" id="2084847at2"/>
<protein>
    <recommendedName>
        <fullName evidence="2">Anti-sigma-W factor RsiW</fullName>
    </recommendedName>
</protein>
<dbReference type="Pfam" id="PF13490">
    <property type="entry name" value="zf-HC2"/>
    <property type="match status" value="1"/>
</dbReference>
<reference evidence="4 5" key="1">
    <citation type="submission" date="2015-12" db="EMBL/GenBank/DDBJ databases">
        <title>Draft Genome Sequence of Desulfitobacterium hafniense Strain DH, a Sulfate-reducing Bacterium Isolated from Paddy Soils.</title>
        <authorList>
            <person name="Bao P."/>
            <person name="Zhang X."/>
            <person name="Li G."/>
        </authorList>
    </citation>
    <scope>NUCLEOTIDE SEQUENCE [LARGE SCALE GENOMIC DNA]</scope>
    <source>
        <strain evidence="4 5">DH</strain>
    </source>
</reference>
<dbReference type="Proteomes" id="UP000054623">
    <property type="component" value="Unassembled WGS sequence"/>
</dbReference>
<sequence>MMTCRLDKLLLQDLLDGTIDPLEKLLVDEHLKNCPECRKELNELKLLFWDLNDKSIYEIELPHELDQQLDQLKDLLLEQVSEPSPQSTFTTLMEIQRKNIKSASKFLDYVPGVKTGNHLAKEGLKATPSALKLVSKGLLKSTKLLKAK</sequence>
<name>A0A0W1JM18_DESHA</name>
<dbReference type="InterPro" id="IPR027383">
    <property type="entry name" value="Znf_put"/>
</dbReference>
<feature type="domain" description="Putative zinc-finger" evidence="3">
    <location>
        <begin position="8"/>
        <end position="38"/>
    </location>
</feature>
<comment type="similarity">
    <text evidence="1">Belongs to the zinc-associated anti-sigma factor (ZAS) superfamily. Anti-sigma-W factor family.</text>
</comment>
<organism evidence="4 5">
    <name type="scientific">Desulfitobacterium hafniense</name>
    <name type="common">Desulfitobacterium frappieri</name>
    <dbReference type="NCBI Taxonomy" id="49338"/>
    <lineage>
        <taxon>Bacteria</taxon>
        <taxon>Bacillati</taxon>
        <taxon>Bacillota</taxon>
        <taxon>Clostridia</taxon>
        <taxon>Eubacteriales</taxon>
        <taxon>Desulfitobacteriaceae</taxon>
        <taxon>Desulfitobacterium</taxon>
    </lineage>
</organism>